<dbReference type="GO" id="GO:0008270">
    <property type="term" value="F:zinc ion binding"/>
    <property type="evidence" value="ECO:0007669"/>
    <property type="project" value="UniProtKB-KW"/>
</dbReference>
<dbReference type="Proteomes" id="UP000012960">
    <property type="component" value="Unplaced"/>
</dbReference>
<dbReference type="GO" id="GO:0045182">
    <property type="term" value="F:translation regulator activity"/>
    <property type="evidence" value="ECO:0000318"/>
    <property type="project" value="GO_Central"/>
</dbReference>
<dbReference type="Gramene" id="Ma01_t22040.1">
    <property type="protein sequence ID" value="Ma01_p22040.1"/>
    <property type="gene ID" value="Ma01_g22040"/>
</dbReference>
<evidence type="ECO:0000256" key="1">
    <source>
        <dbReference type="PROSITE-ProRule" id="PRU00047"/>
    </source>
</evidence>
<evidence type="ECO:0000313" key="3">
    <source>
        <dbReference type="EMBL" id="CAG1860221.1"/>
    </source>
</evidence>
<dbReference type="EMBL" id="HG996466">
    <property type="protein sequence ID" value="CAG1860221.1"/>
    <property type="molecule type" value="Genomic_DNA"/>
</dbReference>
<gene>
    <name evidence="3" type="ORF">GSMUA_305170.1</name>
</gene>
<dbReference type="GO" id="GO:0003729">
    <property type="term" value="F:mRNA binding"/>
    <property type="evidence" value="ECO:0000318"/>
    <property type="project" value="GO_Central"/>
</dbReference>
<proteinExistence type="predicted"/>
<dbReference type="Pfam" id="PF00098">
    <property type="entry name" value="zf-CCHC"/>
    <property type="match status" value="1"/>
</dbReference>
<reference evidence="4" key="2">
    <citation type="submission" date="2021-05" db="UniProtKB">
        <authorList>
            <consortium name="EnsemblPlants"/>
        </authorList>
    </citation>
    <scope>IDENTIFICATION</scope>
    <source>
        <strain evidence="4">subsp. malaccensis</strain>
    </source>
</reference>
<dbReference type="GO" id="GO:0003727">
    <property type="term" value="F:single-stranded RNA binding"/>
    <property type="evidence" value="ECO:0000318"/>
    <property type="project" value="GO_Central"/>
</dbReference>
<dbReference type="InterPro" id="IPR036875">
    <property type="entry name" value="Znf_CCHC_sf"/>
</dbReference>
<keyword evidence="5" id="KW-1185">Reference proteome</keyword>
<feature type="domain" description="CCHC-type" evidence="2">
    <location>
        <begin position="301"/>
        <end position="317"/>
    </location>
</feature>
<keyword evidence="1" id="KW-0479">Metal-binding</keyword>
<dbReference type="Gene3D" id="4.10.60.10">
    <property type="entry name" value="Zinc finger, CCHC-type"/>
    <property type="match status" value="1"/>
</dbReference>
<evidence type="ECO:0000313" key="4">
    <source>
        <dbReference type="EnsemblPlants" id="Ma01_p22040.1"/>
    </source>
</evidence>
<dbReference type="AlphaFoldDB" id="A0A804HX01"/>
<dbReference type="InParanoid" id="A0A804HX01"/>
<dbReference type="Pfam" id="PF22909">
    <property type="entry name" value="Caulimovir_coat_dom"/>
    <property type="match status" value="1"/>
</dbReference>
<evidence type="ECO:0000259" key="2">
    <source>
        <dbReference type="PROSITE" id="PS50158"/>
    </source>
</evidence>
<dbReference type="OMA" id="MAYPDEY"/>
<dbReference type="SUPFAM" id="SSF57756">
    <property type="entry name" value="Retrovirus zinc finger-like domains"/>
    <property type="match status" value="1"/>
</dbReference>
<dbReference type="SMART" id="SM00343">
    <property type="entry name" value="ZnF_C2HC"/>
    <property type="match status" value="1"/>
</dbReference>
<reference evidence="3" key="1">
    <citation type="submission" date="2021-03" db="EMBL/GenBank/DDBJ databases">
        <authorList>
            <consortium name="Genoscope - CEA"/>
            <person name="William W."/>
        </authorList>
    </citation>
    <scope>NUCLEOTIDE SEQUENCE</scope>
    <source>
        <strain evidence="3">Doubled-haploid Pahang</strain>
    </source>
</reference>
<keyword evidence="1" id="KW-0862">Zinc</keyword>
<organism evidence="4 5">
    <name type="scientific">Musa acuminata subsp. malaccensis</name>
    <name type="common">Wild banana</name>
    <name type="synonym">Musa malaccensis</name>
    <dbReference type="NCBI Taxonomy" id="214687"/>
    <lineage>
        <taxon>Eukaryota</taxon>
        <taxon>Viridiplantae</taxon>
        <taxon>Streptophyta</taxon>
        <taxon>Embryophyta</taxon>
        <taxon>Tracheophyta</taxon>
        <taxon>Spermatophyta</taxon>
        <taxon>Magnoliopsida</taxon>
        <taxon>Liliopsida</taxon>
        <taxon>Zingiberales</taxon>
        <taxon>Musaceae</taxon>
        <taxon>Musa</taxon>
    </lineage>
</organism>
<evidence type="ECO:0000313" key="5">
    <source>
        <dbReference type="Proteomes" id="UP000012960"/>
    </source>
</evidence>
<protein>
    <submittedName>
        <fullName evidence="3">(wild Malaysian banana) hypothetical protein</fullName>
    </submittedName>
</protein>
<sequence length="328" mass="38255">MGPANYPPAIDIESTIQKPTFEGYTRQTKFKTKDFSEAWNLPSAFQQQGAMFIIPTQLGMFDEVFMRWESITKNLVSLQGFTDSQAKMEFIENLLGESKKLAWIQWRMAYPDEYQLLLANTDRARGTQNILSQLRTIFILKDPFQGSTGMQEEAYKDLERLSCNNLKHIIQFLNDYMRLASKMGRLFTSPELSEKLWSKTPEELGKRIKDAFESKYKGNTIGVIPRILFSYKYLEAECKDAAFKRALKDLSFCSEIPIPRYYNKPERKYGVRRSTTYKGKPHSSHARIEKRKHLVRNKRCKCYLCGEEGHFARECPNDRKKHKEGCNV</sequence>
<dbReference type="EnsemblPlants" id="Ma01_t22040.1">
    <property type="protein sequence ID" value="Ma01_p22040.1"/>
    <property type="gene ID" value="Ma01_g22040"/>
</dbReference>
<dbReference type="InterPro" id="IPR001878">
    <property type="entry name" value="Znf_CCHC"/>
</dbReference>
<dbReference type="GO" id="GO:2000767">
    <property type="term" value="P:positive regulation of cytoplasmic translation"/>
    <property type="evidence" value="ECO:0000318"/>
    <property type="project" value="GO_Central"/>
</dbReference>
<accession>A0A804HX01</accession>
<name>A0A804HX01_MUSAM</name>
<keyword evidence="1" id="KW-0863">Zinc-finger</keyword>
<dbReference type="GO" id="GO:0005737">
    <property type="term" value="C:cytoplasm"/>
    <property type="evidence" value="ECO:0000318"/>
    <property type="project" value="GO_Central"/>
</dbReference>
<dbReference type="PROSITE" id="PS50158">
    <property type="entry name" value="ZF_CCHC"/>
    <property type="match status" value="1"/>
</dbReference>